<organism evidence="2 3">
    <name type="scientific">Linum tenue</name>
    <dbReference type="NCBI Taxonomy" id="586396"/>
    <lineage>
        <taxon>Eukaryota</taxon>
        <taxon>Viridiplantae</taxon>
        <taxon>Streptophyta</taxon>
        <taxon>Embryophyta</taxon>
        <taxon>Tracheophyta</taxon>
        <taxon>Spermatophyta</taxon>
        <taxon>Magnoliopsida</taxon>
        <taxon>eudicotyledons</taxon>
        <taxon>Gunneridae</taxon>
        <taxon>Pentapetalae</taxon>
        <taxon>rosids</taxon>
        <taxon>fabids</taxon>
        <taxon>Malpighiales</taxon>
        <taxon>Linaceae</taxon>
        <taxon>Linum</taxon>
    </lineage>
</organism>
<reference evidence="2" key="1">
    <citation type="submission" date="2022-08" db="EMBL/GenBank/DDBJ databases">
        <authorList>
            <person name="Gutierrez-Valencia J."/>
        </authorList>
    </citation>
    <scope>NUCLEOTIDE SEQUENCE</scope>
</reference>
<name>A0AAV0LP48_9ROSI</name>
<feature type="region of interest" description="Disordered" evidence="1">
    <location>
        <begin position="1"/>
        <end position="33"/>
    </location>
</feature>
<evidence type="ECO:0000313" key="3">
    <source>
        <dbReference type="Proteomes" id="UP001154282"/>
    </source>
</evidence>
<protein>
    <submittedName>
        <fullName evidence="2">Uncharacterized protein</fullName>
    </submittedName>
</protein>
<dbReference type="Proteomes" id="UP001154282">
    <property type="component" value="Unassembled WGS sequence"/>
</dbReference>
<proteinExistence type="predicted"/>
<keyword evidence="3" id="KW-1185">Reference proteome</keyword>
<feature type="region of interest" description="Disordered" evidence="1">
    <location>
        <begin position="45"/>
        <end position="72"/>
    </location>
</feature>
<dbReference type="EMBL" id="CAMGYJ010000006">
    <property type="protein sequence ID" value="CAI0435330.1"/>
    <property type="molecule type" value="Genomic_DNA"/>
</dbReference>
<evidence type="ECO:0000313" key="2">
    <source>
        <dbReference type="EMBL" id="CAI0435330.1"/>
    </source>
</evidence>
<comment type="caution">
    <text evidence="2">The sequence shown here is derived from an EMBL/GenBank/DDBJ whole genome shotgun (WGS) entry which is preliminary data.</text>
</comment>
<feature type="compositionally biased region" description="Pro residues" evidence="1">
    <location>
        <begin position="1"/>
        <end position="10"/>
    </location>
</feature>
<gene>
    <name evidence="2" type="ORF">LITE_LOCUS24663</name>
</gene>
<feature type="non-terminal residue" evidence="2">
    <location>
        <position position="1"/>
    </location>
</feature>
<feature type="compositionally biased region" description="Low complexity" evidence="1">
    <location>
        <begin position="11"/>
        <end position="33"/>
    </location>
</feature>
<accession>A0AAV0LP48</accession>
<dbReference type="AlphaFoldDB" id="A0AAV0LP48"/>
<evidence type="ECO:0000256" key="1">
    <source>
        <dbReference type="SAM" id="MobiDB-lite"/>
    </source>
</evidence>
<sequence length="102" mass="11025">PLPPPPPTSTRPPLSSTLSPHHPPTSSDPSLTPSPILVVLVHFRRTNKPSPAPPRQPVASGGTTASNLVQAADPCLHRNERLRKIWKGNLAGDYGSERKRDF</sequence>